<name>A0A8S1DVV8_9INSE</name>
<dbReference type="SUPFAM" id="SSF50494">
    <property type="entry name" value="Trypsin-like serine proteases"/>
    <property type="match status" value="1"/>
</dbReference>
<dbReference type="InterPro" id="IPR043504">
    <property type="entry name" value="Peptidase_S1_PA_chymotrypsin"/>
</dbReference>
<keyword evidence="2" id="KW-1133">Transmembrane helix</keyword>
<dbReference type="SMART" id="SM00020">
    <property type="entry name" value="Tryp_SPc"/>
    <property type="match status" value="1"/>
</dbReference>
<dbReference type="AlphaFoldDB" id="A0A8S1DVV8"/>
<gene>
    <name evidence="4" type="ORF">CLODIP_2_CD11178</name>
</gene>
<evidence type="ECO:0000313" key="5">
    <source>
        <dbReference type="Proteomes" id="UP000494165"/>
    </source>
</evidence>
<dbReference type="PANTHER" id="PTHR24260">
    <property type="match status" value="1"/>
</dbReference>
<dbReference type="CDD" id="cd00190">
    <property type="entry name" value="Tryp_SPc"/>
    <property type="match status" value="1"/>
</dbReference>
<dbReference type="FunFam" id="2.40.10.10:FF:000068">
    <property type="entry name" value="transmembrane protease serine 2"/>
    <property type="match status" value="1"/>
</dbReference>
<dbReference type="GO" id="GO:0004252">
    <property type="term" value="F:serine-type endopeptidase activity"/>
    <property type="evidence" value="ECO:0007669"/>
    <property type="project" value="InterPro"/>
</dbReference>
<dbReference type="Proteomes" id="UP000494165">
    <property type="component" value="Unassembled WGS sequence"/>
</dbReference>
<comment type="caution">
    <text evidence="4">The sequence shown here is derived from an EMBL/GenBank/DDBJ whole genome shotgun (WGS) entry which is preliminary data.</text>
</comment>
<keyword evidence="2" id="KW-0472">Membrane</keyword>
<dbReference type="InterPro" id="IPR018114">
    <property type="entry name" value="TRYPSIN_HIS"/>
</dbReference>
<evidence type="ECO:0000313" key="4">
    <source>
        <dbReference type="EMBL" id="CAB3384164.1"/>
    </source>
</evidence>
<protein>
    <recommendedName>
        <fullName evidence="3">Peptidase S1 domain-containing protein</fullName>
    </recommendedName>
</protein>
<accession>A0A8S1DVV8</accession>
<dbReference type="PRINTS" id="PR00722">
    <property type="entry name" value="CHYMOTRYPSIN"/>
</dbReference>
<dbReference type="Gene3D" id="2.40.10.10">
    <property type="entry name" value="Trypsin-like serine proteases"/>
    <property type="match status" value="2"/>
</dbReference>
<reference evidence="4 5" key="1">
    <citation type="submission" date="2020-04" db="EMBL/GenBank/DDBJ databases">
        <authorList>
            <person name="Alioto T."/>
            <person name="Alioto T."/>
            <person name="Gomez Garrido J."/>
        </authorList>
    </citation>
    <scope>NUCLEOTIDE SEQUENCE [LARGE SCALE GENOMIC DNA]</scope>
</reference>
<sequence>MKTIFITFTAISRALGLPHAQRILDNSLTRDMKVWSKMVRLYFVLVVVLIFPLILEGKTLTCDVKEKRTAAPVFDSGENLSYKDCGVNEQGSKLKPPWRVWIRSKQRACRGILISKTSVITHACVKAVTEFEQIRANFYAYLGDCFESNNEKICLSNDKGLRLMVKNVTRLKVNPRSEIIVWMIEKSTNFKTQHISPICLFNRKGGNVLDKHDSPIVHSDALTYYTDKVEPANISNCVNKRFYKDADCAYLNMLICVNINLSTGKILKKTNEYLLDHHKGRFFLRGISQRNFERVGHSAFIDLLPIMHEVVSAASGIWIMAKIPTAPKATNFTNGGAENLSFPGCGKRRIFKRESLTLEPATIVKGFDASSDPAGHPWHAEIRYADNSSKHGFCGGSLISKRAVLTAAHCFVIYNVTANDVVVTLGLSDVRKRNKGYVQSQTPSRLVIHPGFNLESNSNDIALVLFPRDFKITKKVIPICLWNEDYSLNRILDLTGVVFGWGYLANHKQPNVLQAANMQIRSYKDCYLQRRQFFGPYMKPGLNFCAGHSNGTTTCEGDSGAGLAIMKNDTWFIRGVESLGRGEFVTLSDGSKKNVCKTGFYTLYTDLGNYIKWIVENVQDMN</sequence>
<dbReference type="PANTHER" id="PTHR24260:SF143">
    <property type="entry name" value="SERINE PROTEASE GD-LIKE PROTEIN"/>
    <property type="match status" value="1"/>
</dbReference>
<dbReference type="InterPro" id="IPR051333">
    <property type="entry name" value="CLIP_Serine_Protease"/>
</dbReference>
<evidence type="ECO:0000256" key="1">
    <source>
        <dbReference type="ARBA" id="ARBA00023157"/>
    </source>
</evidence>
<dbReference type="InterPro" id="IPR001254">
    <property type="entry name" value="Trypsin_dom"/>
</dbReference>
<dbReference type="EMBL" id="CADEPI010000339">
    <property type="protein sequence ID" value="CAB3384164.1"/>
    <property type="molecule type" value="Genomic_DNA"/>
</dbReference>
<dbReference type="PROSITE" id="PS00134">
    <property type="entry name" value="TRYPSIN_HIS"/>
    <property type="match status" value="1"/>
</dbReference>
<organism evidence="4 5">
    <name type="scientific">Cloeon dipterum</name>
    <dbReference type="NCBI Taxonomy" id="197152"/>
    <lineage>
        <taxon>Eukaryota</taxon>
        <taxon>Metazoa</taxon>
        <taxon>Ecdysozoa</taxon>
        <taxon>Arthropoda</taxon>
        <taxon>Hexapoda</taxon>
        <taxon>Insecta</taxon>
        <taxon>Pterygota</taxon>
        <taxon>Palaeoptera</taxon>
        <taxon>Ephemeroptera</taxon>
        <taxon>Pisciforma</taxon>
        <taxon>Baetidae</taxon>
        <taxon>Cloeon</taxon>
    </lineage>
</organism>
<keyword evidence="5" id="KW-1185">Reference proteome</keyword>
<evidence type="ECO:0000256" key="2">
    <source>
        <dbReference type="SAM" id="Phobius"/>
    </source>
</evidence>
<dbReference type="GO" id="GO:0006508">
    <property type="term" value="P:proteolysis"/>
    <property type="evidence" value="ECO:0007669"/>
    <property type="project" value="InterPro"/>
</dbReference>
<dbReference type="PROSITE" id="PS50240">
    <property type="entry name" value="TRYPSIN_DOM"/>
    <property type="match status" value="1"/>
</dbReference>
<feature type="transmembrane region" description="Helical" evidence="2">
    <location>
        <begin position="40"/>
        <end position="57"/>
    </location>
</feature>
<proteinExistence type="predicted"/>
<keyword evidence="1" id="KW-1015">Disulfide bond</keyword>
<dbReference type="OrthoDB" id="7723891at2759"/>
<dbReference type="InterPro" id="IPR009003">
    <property type="entry name" value="Peptidase_S1_PA"/>
</dbReference>
<keyword evidence="2" id="KW-0812">Transmembrane</keyword>
<dbReference type="InterPro" id="IPR001314">
    <property type="entry name" value="Peptidase_S1A"/>
</dbReference>
<dbReference type="Pfam" id="PF00089">
    <property type="entry name" value="Trypsin"/>
    <property type="match status" value="1"/>
</dbReference>
<evidence type="ECO:0000259" key="3">
    <source>
        <dbReference type="PROSITE" id="PS50240"/>
    </source>
</evidence>
<feature type="domain" description="Peptidase S1" evidence="3">
    <location>
        <begin position="363"/>
        <end position="619"/>
    </location>
</feature>